<evidence type="ECO:0000256" key="1">
    <source>
        <dbReference type="SAM" id="SignalP"/>
    </source>
</evidence>
<keyword evidence="1" id="KW-0732">Signal</keyword>
<evidence type="ECO:0000313" key="3">
    <source>
        <dbReference type="Proteomes" id="UP001527866"/>
    </source>
</evidence>
<dbReference type="RefSeq" id="WP_270686278.1">
    <property type="nucleotide sequence ID" value="NZ_JAQFWQ010000036.1"/>
</dbReference>
<dbReference type="Gene3D" id="2.30.30.40">
    <property type="entry name" value="SH3 Domains"/>
    <property type="match status" value="1"/>
</dbReference>
<evidence type="ECO:0008006" key="4">
    <source>
        <dbReference type="Google" id="ProtNLM"/>
    </source>
</evidence>
<comment type="caution">
    <text evidence="2">The sequence shown here is derived from an EMBL/GenBank/DDBJ whole genome shotgun (WGS) entry which is preliminary data.</text>
</comment>
<sequence length="114" mass="12181">MSRLHAFAIGLLTVGAVFTATAPASAAEASQADDGVRTAAACSGSRIGVTYTKSTSPLRTGPAASYREILTLPADYQLGIYEVTRNSHGNVWYRVQYTTRANDWCGWVYSGNVT</sequence>
<organism evidence="2 3">
    <name type="scientific">Nocardiopsis endophytica</name>
    <dbReference type="NCBI Taxonomy" id="3018445"/>
    <lineage>
        <taxon>Bacteria</taxon>
        <taxon>Bacillati</taxon>
        <taxon>Actinomycetota</taxon>
        <taxon>Actinomycetes</taxon>
        <taxon>Streptosporangiales</taxon>
        <taxon>Nocardiopsidaceae</taxon>
        <taxon>Nocardiopsis</taxon>
    </lineage>
</organism>
<keyword evidence="3" id="KW-1185">Reference proteome</keyword>
<dbReference type="Proteomes" id="UP001527866">
    <property type="component" value="Unassembled WGS sequence"/>
</dbReference>
<proteinExistence type="predicted"/>
<evidence type="ECO:0000313" key="2">
    <source>
        <dbReference type="EMBL" id="MDA2811825.1"/>
    </source>
</evidence>
<reference evidence="2 3" key="1">
    <citation type="submission" date="2023-01" db="EMBL/GenBank/DDBJ databases">
        <title>Draft genome sequence of Nocardiopsis sp. RSe5-2 isolated from halophytes.</title>
        <authorList>
            <person name="Duangmal K."/>
            <person name="Chantavorakit T."/>
        </authorList>
    </citation>
    <scope>NUCLEOTIDE SEQUENCE [LARGE SCALE GENOMIC DNA]</scope>
    <source>
        <strain evidence="2 3">RSe5-2</strain>
    </source>
</reference>
<feature type="signal peptide" evidence="1">
    <location>
        <begin position="1"/>
        <end position="26"/>
    </location>
</feature>
<name>A0ABT4U4G8_9ACTN</name>
<dbReference type="EMBL" id="JAQFWQ010000036">
    <property type="protein sequence ID" value="MDA2811825.1"/>
    <property type="molecule type" value="Genomic_DNA"/>
</dbReference>
<gene>
    <name evidence="2" type="ORF">O4J56_14375</name>
</gene>
<feature type="chain" id="PRO_5046154459" description="SH3 domain-containing protein" evidence="1">
    <location>
        <begin position="27"/>
        <end position="114"/>
    </location>
</feature>
<protein>
    <recommendedName>
        <fullName evidence="4">SH3 domain-containing protein</fullName>
    </recommendedName>
</protein>
<accession>A0ABT4U4G8</accession>